<dbReference type="PANTHER" id="PTHR12269:SF1">
    <property type="entry name" value="EUKARYOTIC TRANSLATION INITIATION FACTOR 4E TRANSPORTER"/>
    <property type="match status" value="1"/>
</dbReference>
<protein>
    <submittedName>
        <fullName evidence="4">GL26199</fullName>
    </submittedName>
</protein>
<evidence type="ECO:0000256" key="1">
    <source>
        <dbReference type="ARBA" id="ARBA00004496"/>
    </source>
</evidence>
<feature type="compositionally biased region" description="Low complexity" evidence="3">
    <location>
        <begin position="1120"/>
        <end position="1137"/>
    </location>
</feature>
<dbReference type="GO" id="GO:0036464">
    <property type="term" value="C:cytoplasmic ribonucleoprotein granule"/>
    <property type="evidence" value="ECO:0007669"/>
    <property type="project" value="UniProtKB-ARBA"/>
</dbReference>
<keyword evidence="2" id="KW-0963">Cytoplasm</keyword>
<dbReference type="Proteomes" id="UP000008744">
    <property type="component" value="Unassembled WGS sequence"/>
</dbReference>
<reference evidence="4 5" key="1">
    <citation type="journal article" date="2007" name="Nature">
        <title>Evolution of genes and genomes on the Drosophila phylogeny.</title>
        <authorList>
            <consortium name="Drosophila 12 Genomes Consortium"/>
            <person name="Clark A.G."/>
            <person name="Eisen M.B."/>
            <person name="Smith D.R."/>
            <person name="Bergman C.M."/>
            <person name="Oliver B."/>
            <person name="Markow T.A."/>
            <person name="Kaufman T.C."/>
            <person name="Kellis M."/>
            <person name="Gelbart W."/>
            <person name="Iyer V.N."/>
            <person name="Pollard D.A."/>
            <person name="Sackton T.B."/>
            <person name="Larracuente A.M."/>
            <person name="Singh N.D."/>
            <person name="Abad J.P."/>
            <person name="Abt D.N."/>
            <person name="Adryan B."/>
            <person name="Aguade M."/>
            <person name="Akashi H."/>
            <person name="Anderson W.W."/>
            <person name="Aquadro C.F."/>
            <person name="Ardell D.H."/>
            <person name="Arguello R."/>
            <person name="Artieri C.G."/>
            <person name="Barbash D.A."/>
            <person name="Barker D."/>
            <person name="Barsanti P."/>
            <person name="Batterham P."/>
            <person name="Batzoglou S."/>
            <person name="Begun D."/>
            <person name="Bhutkar A."/>
            <person name="Blanco E."/>
            <person name="Bosak S.A."/>
            <person name="Bradley R.K."/>
            <person name="Brand A.D."/>
            <person name="Brent M.R."/>
            <person name="Brooks A.N."/>
            <person name="Brown R.H."/>
            <person name="Butlin R.K."/>
            <person name="Caggese C."/>
            <person name="Calvi B.R."/>
            <person name="Bernardo de Carvalho A."/>
            <person name="Caspi A."/>
            <person name="Castrezana S."/>
            <person name="Celniker S.E."/>
            <person name="Chang J.L."/>
            <person name="Chapple C."/>
            <person name="Chatterji S."/>
            <person name="Chinwalla A."/>
            <person name="Civetta A."/>
            <person name="Clifton S.W."/>
            <person name="Comeron J.M."/>
            <person name="Costello J.C."/>
            <person name="Coyne J.A."/>
            <person name="Daub J."/>
            <person name="David R.G."/>
            <person name="Delcher A.L."/>
            <person name="Delehaunty K."/>
            <person name="Do C.B."/>
            <person name="Ebling H."/>
            <person name="Edwards K."/>
            <person name="Eickbush T."/>
            <person name="Evans J.D."/>
            <person name="Filipski A."/>
            <person name="Findeiss S."/>
            <person name="Freyhult E."/>
            <person name="Fulton L."/>
            <person name="Fulton R."/>
            <person name="Garcia A.C."/>
            <person name="Gardiner A."/>
            <person name="Garfield D.A."/>
            <person name="Garvin B.E."/>
            <person name="Gibson G."/>
            <person name="Gilbert D."/>
            <person name="Gnerre S."/>
            <person name="Godfrey J."/>
            <person name="Good R."/>
            <person name="Gotea V."/>
            <person name="Gravely B."/>
            <person name="Greenberg A.J."/>
            <person name="Griffiths-Jones S."/>
            <person name="Gross S."/>
            <person name="Guigo R."/>
            <person name="Gustafson E.A."/>
            <person name="Haerty W."/>
            <person name="Hahn M.W."/>
            <person name="Halligan D.L."/>
            <person name="Halpern A.L."/>
            <person name="Halter G.M."/>
            <person name="Han M.V."/>
            <person name="Heger A."/>
            <person name="Hillier L."/>
            <person name="Hinrichs A.S."/>
            <person name="Holmes I."/>
            <person name="Hoskins R.A."/>
            <person name="Hubisz M.J."/>
            <person name="Hultmark D."/>
            <person name="Huntley M.A."/>
            <person name="Jaffe D.B."/>
            <person name="Jagadeeshan S."/>
            <person name="Jeck W.R."/>
            <person name="Johnson J."/>
            <person name="Jones C.D."/>
            <person name="Jordan W.C."/>
            <person name="Karpen G.H."/>
            <person name="Kataoka E."/>
            <person name="Keightley P.D."/>
            <person name="Kheradpour P."/>
            <person name="Kirkness E.F."/>
            <person name="Koerich L.B."/>
            <person name="Kristiansen K."/>
            <person name="Kudrna D."/>
            <person name="Kulathinal R.J."/>
            <person name="Kumar S."/>
            <person name="Kwok R."/>
            <person name="Lander E."/>
            <person name="Langley C.H."/>
            <person name="Lapoint R."/>
            <person name="Lazzaro B.P."/>
            <person name="Lee S.J."/>
            <person name="Levesque L."/>
            <person name="Li R."/>
            <person name="Lin C.F."/>
            <person name="Lin M.F."/>
            <person name="Lindblad-Toh K."/>
            <person name="Llopart A."/>
            <person name="Long M."/>
            <person name="Low L."/>
            <person name="Lozovsky E."/>
            <person name="Lu J."/>
            <person name="Luo M."/>
            <person name="Machado C.A."/>
            <person name="Makalowski W."/>
            <person name="Marzo M."/>
            <person name="Matsuda M."/>
            <person name="Matzkin L."/>
            <person name="McAllister B."/>
            <person name="McBride C.S."/>
            <person name="McKernan B."/>
            <person name="McKernan K."/>
            <person name="Mendez-Lago M."/>
            <person name="Minx P."/>
            <person name="Mollenhauer M.U."/>
            <person name="Montooth K."/>
            <person name="Mount S.M."/>
            <person name="Mu X."/>
            <person name="Myers E."/>
            <person name="Negre B."/>
            <person name="Newfeld S."/>
            <person name="Nielsen R."/>
            <person name="Noor M.A."/>
            <person name="O'Grady P."/>
            <person name="Pachter L."/>
            <person name="Papaceit M."/>
            <person name="Parisi M.J."/>
            <person name="Parisi M."/>
            <person name="Parts L."/>
            <person name="Pedersen J.S."/>
            <person name="Pesole G."/>
            <person name="Phillippy A.M."/>
            <person name="Ponting C.P."/>
            <person name="Pop M."/>
            <person name="Porcelli D."/>
            <person name="Powell J.R."/>
            <person name="Prohaska S."/>
            <person name="Pruitt K."/>
            <person name="Puig M."/>
            <person name="Quesneville H."/>
            <person name="Ram K.R."/>
            <person name="Rand D."/>
            <person name="Rasmussen M.D."/>
            <person name="Reed L.K."/>
            <person name="Reenan R."/>
            <person name="Reily A."/>
            <person name="Remington K.A."/>
            <person name="Rieger T.T."/>
            <person name="Ritchie M.G."/>
            <person name="Robin C."/>
            <person name="Rogers Y.H."/>
            <person name="Rohde C."/>
            <person name="Rozas J."/>
            <person name="Rubenfield M.J."/>
            <person name="Ruiz A."/>
            <person name="Russo S."/>
            <person name="Salzberg S.L."/>
            <person name="Sanchez-Gracia A."/>
            <person name="Saranga D.J."/>
            <person name="Sato H."/>
            <person name="Schaeffer S.W."/>
            <person name="Schatz M.C."/>
            <person name="Schlenke T."/>
            <person name="Schwartz R."/>
            <person name="Segarra C."/>
            <person name="Singh R.S."/>
            <person name="Sirot L."/>
            <person name="Sirota M."/>
            <person name="Sisneros N.B."/>
            <person name="Smith C.D."/>
            <person name="Smith T.F."/>
            <person name="Spieth J."/>
            <person name="Stage D.E."/>
            <person name="Stark A."/>
            <person name="Stephan W."/>
            <person name="Strausberg R.L."/>
            <person name="Strempel S."/>
            <person name="Sturgill D."/>
            <person name="Sutton G."/>
            <person name="Sutton G.G."/>
            <person name="Tao W."/>
            <person name="Teichmann S."/>
            <person name="Tobari Y.N."/>
            <person name="Tomimura Y."/>
            <person name="Tsolas J.M."/>
            <person name="Valente V.L."/>
            <person name="Venter E."/>
            <person name="Venter J.C."/>
            <person name="Vicario S."/>
            <person name="Vieira F.G."/>
            <person name="Vilella A.J."/>
            <person name="Villasante A."/>
            <person name="Walenz B."/>
            <person name="Wang J."/>
            <person name="Wasserman M."/>
            <person name="Watts T."/>
            <person name="Wilson D."/>
            <person name="Wilson R.K."/>
            <person name="Wing R.A."/>
            <person name="Wolfner M.F."/>
            <person name="Wong A."/>
            <person name="Wong G.K."/>
            <person name="Wu C.I."/>
            <person name="Wu G."/>
            <person name="Yamamoto D."/>
            <person name="Yang H.P."/>
            <person name="Yang S.P."/>
            <person name="Yorke J.A."/>
            <person name="Yoshida K."/>
            <person name="Zdobnov E."/>
            <person name="Zhang P."/>
            <person name="Zhang Y."/>
            <person name="Zimin A.V."/>
            <person name="Baldwin J."/>
            <person name="Abdouelleil A."/>
            <person name="Abdulkadir J."/>
            <person name="Abebe A."/>
            <person name="Abera B."/>
            <person name="Abreu J."/>
            <person name="Acer S.C."/>
            <person name="Aftuck L."/>
            <person name="Alexander A."/>
            <person name="An P."/>
            <person name="Anderson E."/>
            <person name="Anderson S."/>
            <person name="Arachi H."/>
            <person name="Azer M."/>
            <person name="Bachantsang P."/>
            <person name="Barry A."/>
            <person name="Bayul T."/>
            <person name="Berlin A."/>
            <person name="Bessette D."/>
            <person name="Bloom T."/>
            <person name="Blye J."/>
            <person name="Boguslavskiy L."/>
            <person name="Bonnet C."/>
            <person name="Boukhgalter B."/>
            <person name="Bourzgui I."/>
            <person name="Brown A."/>
            <person name="Cahill P."/>
            <person name="Channer S."/>
            <person name="Cheshatsang Y."/>
            <person name="Chuda L."/>
            <person name="Citroen M."/>
            <person name="Collymore A."/>
            <person name="Cooke P."/>
            <person name="Costello M."/>
            <person name="D'Aco K."/>
            <person name="Daza R."/>
            <person name="De Haan G."/>
            <person name="DeGray S."/>
            <person name="DeMaso C."/>
            <person name="Dhargay N."/>
            <person name="Dooley K."/>
            <person name="Dooley E."/>
            <person name="Doricent M."/>
            <person name="Dorje P."/>
            <person name="Dorjee K."/>
            <person name="Dupes A."/>
            <person name="Elong R."/>
            <person name="Falk J."/>
            <person name="Farina A."/>
            <person name="Faro S."/>
            <person name="Ferguson D."/>
            <person name="Fisher S."/>
            <person name="Foley C.D."/>
            <person name="Franke A."/>
            <person name="Friedrich D."/>
            <person name="Gadbois L."/>
            <person name="Gearin G."/>
            <person name="Gearin C.R."/>
            <person name="Giannoukos G."/>
            <person name="Goode T."/>
            <person name="Graham J."/>
            <person name="Grandbois E."/>
            <person name="Grewal S."/>
            <person name="Gyaltsen K."/>
            <person name="Hafez N."/>
            <person name="Hagos B."/>
            <person name="Hall J."/>
            <person name="Henson C."/>
            <person name="Hollinger A."/>
            <person name="Honan T."/>
            <person name="Huard M.D."/>
            <person name="Hughes L."/>
            <person name="Hurhula B."/>
            <person name="Husby M.E."/>
            <person name="Kamat A."/>
            <person name="Kanga B."/>
            <person name="Kashin S."/>
            <person name="Khazanovich D."/>
            <person name="Kisner P."/>
            <person name="Lance K."/>
            <person name="Lara M."/>
            <person name="Lee W."/>
            <person name="Lennon N."/>
            <person name="Letendre F."/>
            <person name="LeVine R."/>
            <person name="Lipovsky A."/>
            <person name="Liu X."/>
            <person name="Liu J."/>
            <person name="Liu S."/>
            <person name="Lokyitsang T."/>
            <person name="Lokyitsang Y."/>
            <person name="Lubonja R."/>
            <person name="Lui A."/>
            <person name="MacDonald P."/>
            <person name="Magnisalis V."/>
            <person name="Maru K."/>
            <person name="Matthews C."/>
            <person name="McCusker W."/>
            <person name="McDonough S."/>
            <person name="Mehta T."/>
            <person name="Meldrim J."/>
            <person name="Meneus L."/>
            <person name="Mihai O."/>
            <person name="Mihalev A."/>
            <person name="Mihova T."/>
            <person name="Mittelman R."/>
            <person name="Mlenga V."/>
            <person name="Montmayeur A."/>
            <person name="Mulrain L."/>
            <person name="Navidi A."/>
            <person name="Naylor J."/>
            <person name="Negash T."/>
            <person name="Nguyen T."/>
            <person name="Nguyen N."/>
            <person name="Nicol R."/>
            <person name="Norbu C."/>
            <person name="Norbu N."/>
            <person name="Novod N."/>
            <person name="O'Neill B."/>
            <person name="Osman S."/>
            <person name="Markiewicz E."/>
            <person name="Oyono O.L."/>
            <person name="Patti C."/>
            <person name="Phunkhang P."/>
            <person name="Pierre F."/>
            <person name="Priest M."/>
            <person name="Raghuraman S."/>
            <person name="Rege F."/>
            <person name="Reyes R."/>
            <person name="Rise C."/>
            <person name="Rogov P."/>
            <person name="Ross K."/>
            <person name="Ryan E."/>
            <person name="Settipalli S."/>
            <person name="Shea T."/>
            <person name="Sherpa N."/>
            <person name="Shi L."/>
            <person name="Shih D."/>
            <person name="Sparrow T."/>
            <person name="Spaulding J."/>
            <person name="Stalker J."/>
            <person name="Stange-Thomann N."/>
            <person name="Stavropoulos S."/>
            <person name="Stone C."/>
            <person name="Strader C."/>
            <person name="Tesfaye S."/>
            <person name="Thomson T."/>
            <person name="Thoulutsang Y."/>
            <person name="Thoulutsang D."/>
            <person name="Topham K."/>
            <person name="Topping I."/>
            <person name="Tsamla T."/>
            <person name="Vassiliev H."/>
            <person name="Vo A."/>
            <person name="Wangchuk T."/>
            <person name="Wangdi T."/>
            <person name="Weiand M."/>
            <person name="Wilkinson J."/>
            <person name="Wilson A."/>
            <person name="Yadav S."/>
            <person name="Young G."/>
            <person name="Yu Q."/>
            <person name="Zembek L."/>
            <person name="Zhong D."/>
            <person name="Zimmer A."/>
            <person name="Zwirko Z."/>
            <person name="Jaffe D.B."/>
            <person name="Alvarez P."/>
            <person name="Brockman W."/>
            <person name="Butler J."/>
            <person name="Chin C."/>
            <person name="Gnerre S."/>
            <person name="Grabherr M."/>
            <person name="Kleber M."/>
            <person name="Mauceli E."/>
            <person name="MacCallum I."/>
        </authorList>
    </citation>
    <scope>NUCLEOTIDE SEQUENCE [LARGE SCALE GENOMIC DNA]</scope>
    <source>
        <strain evidence="5">MSH-3 / Tucson 14011-0111.49</strain>
    </source>
</reference>
<dbReference type="EMBL" id="CH479184">
    <property type="protein sequence ID" value="EDW37325.1"/>
    <property type="molecule type" value="Genomic_DNA"/>
</dbReference>
<evidence type="ECO:0000313" key="5">
    <source>
        <dbReference type="Proteomes" id="UP000008744"/>
    </source>
</evidence>
<dbReference type="InterPro" id="IPR018862">
    <property type="entry name" value="eIF4E-T"/>
</dbReference>
<sequence>MQMAETNQDGAGALKISTEEPKKPKTVRHLISELEKTDPPSIEEVSTPCENDKVMFVYPPPPPPPTPVQVPLPSKAALPLPMPLDREEDEANSEKWEDPCAPPPPPPMPSNAFLSSGLGYLKLTAVKLKDALEEAITKIETNKRHQKVTIKPSHQIDQVKWEAIEMLPRCSWDMLDARAAASSCVAPCMAVMVHPKNKKPAIFVQLERIMKVNRLLAKQNKTQMAISQEPIPLFAAVKSHHEDEGLTLQVLSARASTPYTQPTSMLSCTAVSCDLEHDSPKKHQKEVAPPLEQRHSAHQKHAPASSASKPGNVKAHKTTVRRSPVPFRTHYTRSSLLDIRGEMLNALAHRSKEIFAMPRIATCDDIELEARLRRMNLWRTAADSTRFRSRSNPTTFHNTNNNHNNNNNECMPAFYKNKNKPHLISDESIIQSQPPQPQTEFQDPAIVNQRRIGSGRFNHSTKWPYSSADYHPYNKTKLHLDEGNLKHQNSGNMTVLQFFDNGEISSSKMSQPNGRPNTPVMGMSNNRSDNETMMSNESSEDLSRANENYVKRVMSGFLVVSKPKSRESEERHHRRYRNQSEEPEWFSCGPTSRLDTIELCGFDEDEERMLKEGHHHAEMDREGQKHKMDQNKYKWTHPDAAISRNKFMPKHDTNNNHSMDNMNKVMNAEQHPHQHPQISKEEKRSGGGSGRSFQFDKFNQSYENNNYINQQQQPLPQKHQPQQGMPMQQPQPPSCDSNNSKFMSFFERERNGSSSSLNEFFKQAMTHNPNPHKEQQPKSLPGHMPSVEQLEAKWRRNSLTTAAAGGGESVHQNNQSDNFQKLIGSLSASKAAPPPQPVTTDAISTFIIQQQAYQQQQQKQHMLIQQQQQQTAFLAGLQLKAILGRADTQLLLLRLTKGEISKHGLLVQLANPRLCNTDREAITAVLQFTNTQQQQQQHQQQLDMLSSTVIASQLQNLHHLTIVQQSLAARQQQQKQQQQQQFPQQTQQLSQEDLQAHANLIMRNAVMKRKMEEQSSMLINGGAVVGVKNPAQQQQQQSRGQQQRQNRPDTSANALLHALISGNGNAIGNTPQAPTGIPNLGGGQLPRRTADGSFQNADLTQQQQQPHFPTQYNNNPYYLQQPPQIRQQNNQKAQMKAPQPPMAMPLPSGIDEFH</sequence>
<feature type="region of interest" description="Disordered" evidence="3">
    <location>
        <begin position="277"/>
        <end position="320"/>
    </location>
</feature>
<comment type="subcellular location">
    <subcellularLocation>
        <location evidence="1">Cytoplasm</location>
    </subcellularLocation>
</comment>
<feature type="region of interest" description="Disordered" evidence="3">
    <location>
        <begin position="669"/>
        <end position="695"/>
    </location>
</feature>
<evidence type="ECO:0000256" key="3">
    <source>
        <dbReference type="SAM" id="MobiDB-lite"/>
    </source>
</evidence>
<dbReference type="PANTHER" id="PTHR12269">
    <property type="entry name" value="EUKARYOTIC TRANSLATION INITIATION FACTOR 4E TRANSPORTER"/>
    <property type="match status" value="1"/>
</dbReference>
<feature type="compositionally biased region" description="Polar residues" evidence="3">
    <location>
        <begin position="1064"/>
        <end position="1073"/>
    </location>
</feature>
<dbReference type="eggNOG" id="ENOG502SXKW">
    <property type="taxonomic scope" value="Eukaryota"/>
</dbReference>
<feature type="region of interest" description="Disordered" evidence="3">
    <location>
        <begin position="53"/>
        <end position="73"/>
    </location>
</feature>
<evidence type="ECO:0000313" key="4">
    <source>
        <dbReference type="EMBL" id="EDW37325.1"/>
    </source>
</evidence>
<gene>
    <name evidence="4" type="primary">Dper\GL26199</name>
    <name evidence="4" type="ORF">Dper_GL26199</name>
</gene>
<dbReference type="Pfam" id="PF10477">
    <property type="entry name" value="EIF4E-T"/>
    <property type="match status" value="1"/>
</dbReference>
<evidence type="ECO:0000256" key="2">
    <source>
        <dbReference type="ARBA" id="ARBA00022490"/>
    </source>
</evidence>
<organism evidence="5">
    <name type="scientific">Drosophila persimilis</name>
    <name type="common">Fruit fly</name>
    <dbReference type="NCBI Taxonomy" id="7234"/>
    <lineage>
        <taxon>Eukaryota</taxon>
        <taxon>Metazoa</taxon>
        <taxon>Ecdysozoa</taxon>
        <taxon>Arthropoda</taxon>
        <taxon>Hexapoda</taxon>
        <taxon>Insecta</taxon>
        <taxon>Pterygota</taxon>
        <taxon>Neoptera</taxon>
        <taxon>Endopterygota</taxon>
        <taxon>Diptera</taxon>
        <taxon>Brachycera</taxon>
        <taxon>Muscomorpha</taxon>
        <taxon>Ephydroidea</taxon>
        <taxon>Drosophilidae</taxon>
        <taxon>Drosophila</taxon>
        <taxon>Sophophora</taxon>
    </lineage>
</organism>
<dbReference type="GO" id="GO:0005634">
    <property type="term" value="C:nucleus"/>
    <property type="evidence" value="ECO:0007669"/>
    <property type="project" value="TreeGrafter"/>
</dbReference>
<dbReference type="STRING" id="7234.B4GJ11"/>
<proteinExistence type="predicted"/>
<feature type="compositionally biased region" description="Polar residues" evidence="3">
    <location>
        <begin position="523"/>
        <end position="537"/>
    </location>
</feature>
<name>B4GJ11_DROPE</name>
<dbReference type="OMA" id="MGMSNNR"/>
<dbReference type="GO" id="GO:0017148">
    <property type="term" value="P:negative regulation of translation"/>
    <property type="evidence" value="ECO:0007669"/>
    <property type="project" value="TreeGrafter"/>
</dbReference>
<feature type="region of interest" description="Disordered" evidence="3">
    <location>
        <begin position="1064"/>
        <end position="1154"/>
    </location>
</feature>
<feature type="region of interest" description="Disordered" evidence="3">
    <location>
        <begin position="1029"/>
        <end position="1049"/>
    </location>
</feature>
<feature type="region of interest" description="Disordered" evidence="3">
    <location>
        <begin position="505"/>
        <end position="540"/>
    </location>
</feature>
<dbReference type="OrthoDB" id="8916892at2759"/>
<feature type="compositionally biased region" description="Polar residues" evidence="3">
    <location>
        <begin position="1092"/>
        <end position="1118"/>
    </location>
</feature>
<feature type="region of interest" description="Disordered" evidence="3">
    <location>
        <begin position="1"/>
        <end position="27"/>
    </location>
</feature>
<dbReference type="KEGG" id="dpe:6593423"/>
<dbReference type="HOGENOM" id="CLU_278765_0_0_1"/>
<dbReference type="AlphaFoldDB" id="B4GJ11"/>
<accession>B4GJ11</accession>
<feature type="compositionally biased region" description="Pro residues" evidence="3">
    <location>
        <begin position="58"/>
        <end position="70"/>
    </location>
</feature>
<keyword evidence="5" id="KW-1185">Reference proteome</keyword>
<feature type="region of interest" description="Disordered" evidence="3">
    <location>
        <begin position="712"/>
        <end position="736"/>
    </location>
</feature>
<dbReference type="PhylomeDB" id="B4GJ11"/>
<dbReference type="GO" id="GO:0003729">
    <property type="term" value="F:mRNA binding"/>
    <property type="evidence" value="ECO:0007669"/>
    <property type="project" value="TreeGrafter"/>
</dbReference>
<feature type="region of interest" description="Disordered" evidence="3">
    <location>
        <begin position="564"/>
        <end position="589"/>
    </location>
</feature>
<feature type="compositionally biased region" description="Low complexity" evidence="3">
    <location>
        <begin position="712"/>
        <end position="728"/>
    </location>
</feature>
<feature type="compositionally biased region" description="Polar residues" evidence="3">
    <location>
        <begin position="505"/>
        <end position="516"/>
    </location>
</feature>
<feature type="compositionally biased region" description="Low complexity" evidence="3">
    <location>
        <begin position="1032"/>
        <end position="1045"/>
    </location>
</feature>